<evidence type="ECO:0000256" key="1">
    <source>
        <dbReference type="SAM" id="Phobius"/>
    </source>
</evidence>
<dbReference type="AlphaFoldDB" id="A0AAV4DPM3"/>
<keyword evidence="3" id="KW-1185">Reference proteome</keyword>
<protein>
    <recommendedName>
        <fullName evidence="4">Bursicon</fullName>
    </recommendedName>
</protein>
<evidence type="ECO:0000313" key="3">
    <source>
        <dbReference type="Proteomes" id="UP000735302"/>
    </source>
</evidence>
<reference evidence="2 3" key="1">
    <citation type="journal article" date="2021" name="Elife">
        <title>Chloroplast acquisition without the gene transfer in kleptoplastic sea slugs, Plakobranchus ocellatus.</title>
        <authorList>
            <person name="Maeda T."/>
            <person name="Takahashi S."/>
            <person name="Yoshida T."/>
            <person name="Shimamura S."/>
            <person name="Takaki Y."/>
            <person name="Nagai Y."/>
            <person name="Toyoda A."/>
            <person name="Suzuki Y."/>
            <person name="Arimoto A."/>
            <person name="Ishii H."/>
            <person name="Satoh N."/>
            <person name="Nishiyama T."/>
            <person name="Hasebe M."/>
            <person name="Maruyama T."/>
            <person name="Minagawa J."/>
            <person name="Obokata J."/>
            <person name="Shigenobu S."/>
        </authorList>
    </citation>
    <scope>NUCLEOTIDE SEQUENCE [LARGE SCALE GENOMIC DNA]</scope>
</reference>
<comment type="caution">
    <text evidence="2">The sequence shown here is derived from an EMBL/GenBank/DDBJ whole genome shotgun (WGS) entry which is preliminary data.</text>
</comment>
<keyword evidence="1" id="KW-0472">Membrane</keyword>
<evidence type="ECO:0000313" key="2">
    <source>
        <dbReference type="EMBL" id="GFO46258.1"/>
    </source>
</evidence>
<dbReference type="Proteomes" id="UP000735302">
    <property type="component" value="Unassembled WGS sequence"/>
</dbReference>
<sequence>MAEYESPTRRSKDGSWQWKISMVASFALMTVILLIAISFAMRSMQCKDEVDKKQRILNMYKAFFKNKSEMDDMMKKMHQQGGRRRPKLNTPCSNCSLVTPKALPLRDLPVPALSPPEGINDITYHGCCETPIPSPFPRPTIPCSCSCSCEMMPRHVMAVVADDDNLENARLEWVLYNGTCKCINQ</sequence>
<name>A0AAV4DPM3_9GAST</name>
<evidence type="ECO:0008006" key="4">
    <source>
        <dbReference type="Google" id="ProtNLM"/>
    </source>
</evidence>
<gene>
    <name evidence="2" type="ORF">PoB_007276300</name>
</gene>
<dbReference type="EMBL" id="BLXT01008183">
    <property type="protein sequence ID" value="GFO46258.1"/>
    <property type="molecule type" value="Genomic_DNA"/>
</dbReference>
<accession>A0AAV4DPM3</accession>
<keyword evidence="1" id="KW-1133">Transmembrane helix</keyword>
<keyword evidence="1" id="KW-0812">Transmembrane</keyword>
<organism evidence="2 3">
    <name type="scientific">Plakobranchus ocellatus</name>
    <dbReference type="NCBI Taxonomy" id="259542"/>
    <lineage>
        <taxon>Eukaryota</taxon>
        <taxon>Metazoa</taxon>
        <taxon>Spiralia</taxon>
        <taxon>Lophotrochozoa</taxon>
        <taxon>Mollusca</taxon>
        <taxon>Gastropoda</taxon>
        <taxon>Heterobranchia</taxon>
        <taxon>Euthyneura</taxon>
        <taxon>Panpulmonata</taxon>
        <taxon>Sacoglossa</taxon>
        <taxon>Placobranchoidea</taxon>
        <taxon>Plakobranchidae</taxon>
        <taxon>Plakobranchus</taxon>
    </lineage>
</organism>
<feature type="transmembrane region" description="Helical" evidence="1">
    <location>
        <begin position="20"/>
        <end position="40"/>
    </location>
</feature>
<proteinExistence type="predicted"/>